<dbReference type="AlphaFoldDB" id="A0A212K9M4"/>
<dbReference type="EMBL" id="FLUQ01000004">
    <property type="protein sequence ID" value="SBW08342.1"/>
    <property type="molecule type" value="Genomic_DNA"/>
</dbReference>
<accession>A0A212K9M4</accession>
<sequence>MKHHPRPEMLSSQITLQNRLVSLLIQMSSGDNQGVPPYVDNSGQCFTEFGCRSLYNDKFHILSKDIALCAITLSNKRISGVKQYQNSTIRKCYGICGDRGQCLEFF</sequence>
<evidence type="ECO:0000313" key="1">
    <source>
        <dbReference type="EMBL" id="SBW08342.1"/>
    </source>
</evidence>
<gene>
    <name evidence="1" type="ORF">KL86DPRO_40077</name>
</gene>
<protein>
    <submittedName>
        <fullName evidence="1">Uncharacterized protein</fullName>
    </submittedName>
</protein>
<reference evidence="1" key="1">
    <citation type="submission" date="2016-04" db="EMBL/GenBank/DDBJ databases">
        <authorList>
            <person name="Evans L.H."/>
            <person name="Alamgir A."/>
            <person name="Owens N."/>
            <person name="Weber N.D."/>
            <person name="Virtaneva K."/>
            <person name="Barbian K."/>
            <person name="Babar A."/>
            <person name="Rosenke K."/>
        </authorList>
    </citation>
    <scope>NUCLEOTIDE SEQUENCE</scope>
    <source>
        <strain evidence="1">86</strain>
    </source>
</reference>
<organism evidence="1">
    <name type="scientific">uncultured delta proteobacterium</name>
    <dbReference type="NCBI Taxonomy" id="34034"/>
    <lineage>
        <taxon>Bacteria</taxon>
        <taxon>Deltaproteobacteria</taxon>
        <taxon>environmental samples</taxon>
    </lineage>
</organism>
<proteinExistence type="predicted"/>
<name>A0A212K9M4_9DELT</name>